<evidence type="ECO:0000256" key="6">
    <source>
        <dbReference type="ARBA" id="ARBA00049753"/>
    </source>
</evidence>
<evidence type="ECO:0000256" key="2">
    <source>
        <dbReference type="ARBA" id="ARBA00008520"/>
    </source>
</evidence>
<dbReference type="InterPro" id="IPR006059">
    <property type="entry name" value="SBP"/>
</dbReference>
<evidence type="ECO:0000313" key="9">
    <source>
        <dbReference type="Proteomes" id="UP001152876"/>
    </source>
</evidence>
<proteinExistence type="inferred from homology"/>
<feature type="signal peptide" evidence="7">
    <location>
        <begin position="1"/>
        <end position="35"/>
    </location>
</feature>
<reference evidence="8" key="1">
    <citation type="submission" date="2013-01" db="EMBL/GenBank/DDBJ databases">
        <title>Genome draft of Hydrogenophaga taeniospiralis 2K1.</title>
        <authorList>
            <person name="Gomila M."/>
            <person name="Lalucat J."/>
        </authorList>
    </citation>
    <scope>NUCLEOTIDE SEQUENCE</scope>
    <source>
        <strain evidence="8">CCUG 15921</strain>
    </source>
</reference>
<comment type="similarity">
    <text evidence="2">Belongs to the bacterial solute-binding protein 1 family.</text>
</comment>
<organism evidence="8 9">
    <name type="scientific">Hydrogenophaga taeniospiralis CCUG 15921</name>
    <dbReference type="NCBI Taxonomy" id="1281780"/>
    <lineage>
        <taxon>Bacteria</taxon>
        <taxon>Pseudomonadati</taxon>
        <taxon>Pseudomonadota</taxon>
        <taxon>Betaproteobacteria</taxon>
        <taxon>Burkholderiales</taxon>
        <taxon>Comamonadaceae</taxon>
        <taxon>Hydrogenophaga</taxon>
    </lineage>
</organism>
<dbReference type="Gene3D" id="3.40.190.10">
    <property type="entry name" value="Periplasmic binding protein-like II"/>
    <property type="match status" value="2"/>
</dbReference>
<accession>A0A9X4SGH9</accession>
<evidence type="ECO:0000256" key="3">
    <source>
        <dbReference type="ARBA" id="ARBA00022448"/>
    </source>
</evidence>
<comment type="caution">
    <text evidence="8">The sequence shown here is derived from an EMBL/GenBank/DDBJ whole genome shotgun (WGS) entry which is preliminary data.</text>
</comment>
<evidence type="ECO:0000256" key="1">
    <source>
        <dbReference type="ARBA" id="ARBA00004418"/>
    </source>
</evidence>
<dbReference type="PANTHER" id="PTHR43649:SF28">
    <property type="entry name" value="BINDING PROTEIN COMPONENT OF ABC SUGAR TRANSPORTER-RELATED"/>
    <property type="match status" value="1"/>
</dbReference>
<keyword evidence="3" id="KW-0813">Transport</keyword>
<feature type="chain" id="PRO_5040965362" description="Probable sugar-binding periplasmic protein" evidence="7">
    <location>
        <begin position="36"/>
        <end position="448"/>
    </location>
</feature>
<comment type="subcellular location">
    <subcellularLocation>
        <location evidence="1">Periplasm</location>
    </subcellularLocation>
</comment>
<dbReference type="Pfam" id="PF01547">
    <property type="entry name" value="SBP_bac_1"/>
    <property type="match status" value="1"/>
</dbReference>
<keyword evidence="9" id="KW-1185">Reference proteome</keyword>
<protein>
    <recommendedName>
        <fullName evidence="6">Probable sugar-binding periplasmic protein</fullName>
    </recommendedName>
</protein>
<dbReference type="AlphaFoldDB" id="A0A9X4SGH9"/>
<gene>
    <name evidence="8" type="ORF">H010_17321</name>
</gene>
<dbReference type="SUPFAM" id="SSF53850">
    <property type="entry name" value="Periplasmic binding protein-like II"/>
    <property type="match status" value="1"/>
</dbReference>
<comment type="function">
    <text evidence="5">Part of a binding-protein-dependent transport system for a sugar.</text>
</comment>
<dbReference type="InterPro" id="IPR050490">
    <property type="entry name" value="Bact_solute-bd_prot1"/>
</dbReference>
<dbReference type="PANTHER" id="PTHR43649">
    <property type="entry name" value="ARABINOSE-BINDING PROTEIN-RELATED"/>
    <property type="match status" value="1"/>
</dbReference>
<dbReference type="Proteomes" id="UP001152876">
    <property type="component" value="Unassembled WGS sequence"/>
</dbReference>
<evidence type="ECO:0000256" key="5">
    <source>
        <dbReference type="ARBA" id="ARBA00049629"/>
    </source>
</evidence>
<evidence type="ECO:0000256" key="7">
    <source>
        <dbReference type="SAM" id="SignalP"/>
    </source>
</evidence>
<sequence length="448" mass="48533">MEGFHNVSTTMLTKKTKRSLLAAGISLLASAAIQAGEVEVLHFWTSGGEAQSVQELKAMMTARGHSWKDFTVAGGAGGNAMATLKQRVLEGHAPAAALIKGPAIQEWAELNALTNLDSMALFDKWDESLPKVVADQMKYKGHYVAVPVNVHRVNWLWANSAVLKKAGVADMPQTWDAFFVAADKIRAAGFVPLAHGGQDWQDFTVFETVALGVGGPEFYDKALLKLDKAAIGSDAMKKTLETFRRLKTYVDGKSPGRDWNVTTDMVIKGKAGFQFMGDWAKGEFLAAKQQPGKDFTCTPAPGTTNAYTFNVDSFAMFQLKSWEAQKAQGYLAYVLMGKDFQERFNLRKGSIPAHLNLKMNKFDECGKRSNVDFAATAKAGTLLPSVAHGMALSTAQQNAMRAAVSEFWNTDSMSVGDAIGRLQTLNAPVAAVVPKPVESKLANAAKKQ</sequence>
<name>A0A9X4SGH9_9BURK</name>
<dbReference type="GO" id="GO:0042597">
    <property type="term" value="C:periplasmic space"/>
    <property type="evidence" value="ECO:0007669"/>
    <property type="project" value="UniProtKB-SubCell"/>
</dbReference>
<dbReference type="EMBL" id="AOGK01000016">
    <property type="protein sequence ID" value="MDG5977026.1"/>
    <property type="molecule type" value="Genomic_DNA"/>
</dbReference>
<evidence type="ECO:0000313" key="8">
    <source>
        <dbReference type="EMBL" id="MDG5977026.1"/>
    </source>
</evidence>
<evidence type="ECO:0000256" key="4">
    <source>
        <dbReference type="ARBA" id="ARBA00022729"/>
    </source>
</evidence>
<keyword evidence="4 7" id="KW-0732">Signal</keyword>